<evidence type="ECO:0000256" key="14">
    <source>
        <dbReference type="ARBA" id="ARBA00059827"/>
    </source>
</evidence>
<keyword evidence="5" id="KW-0597">Phosphoprotein</keyword>
<dbReference type="Pfam" id="PF00512">
    <property type="entry name" value="HisKA"/>
    <property type="match status" value="1"/>
</dbReference>
<dbReference type="OrthoDB" id="9795133at2"/>
<dbReference type="Gene3D" id="1.10.287.130">
    <property type="match status" value="1"/>
</dbReference>
<dbReference type="FunFam" id="3.30.450.20:FF:000060">
    <property type="entry name" value="Sensor protein FixL"/>
    <property type="match status" value="1"/>
</dbReference>
<dbReference type="EC" id="2.7.13.3" evidence="3"/>
<evidence type="ECO:0000256" key="1">
    <source>
        <dbReference type="ARBA" id="ARBA00000085"/>
    </source>
</evidence>
<dbReference type="InterPro" id="IPR048760">
    <property type="entry name" value="VP0354-like_sensor_dom"/>
</dbReference>
<keyword evidence="9" id="KW-0418">Kinase</keyword>
<keyword evidence="12" id="KW-0902">Two-component regulatory system</keyword>
<dbReference type="SUPFAM" id="SSF55785">
    <property type="entry name" value="PYP-like sensor domain (PAS domain)"/>
    <property type="match status" value="1"/>
</dbReference>
<dbReference type="Pfam" id="PF21623">
    <property type="entry name" value="HK_sensor_dom_bact"/>
    <property type="match status" value="1"/>
</dbReference>
<dbReference type="Proteomes" id="UP000199118">
    <property type="component" value="Unassembled WGS sequence"/>
</dbReference>
<dbReference type="InterPro" id="IPR005467">
    <property type="entry name" value="His_kinase_dom"/>
</dbReference>
<dbReference type="PANTHER" id="PTHR43047:SF72">
    <property type="entry name" value="OSMOSENSING HISTIDINE PROTEIN KINASE SLN1"/>
    <property type="match status" value="1"/>
</dbReference>
<dbReference type="SMART" id="SM00091">
    <property type="entry name" value="PAS"/>
    <property type="match status" value="1"/>
</dbReference>
<dbReference type="InterPro" id="IPR000014">
    <property type="entry name" value="PAS"/>
</dbReference>
<dbReference type="InterPro" id="IPR036890">
    <property type="entry name" value="HATPase_C_sf"/>
</dbReference>
<keyword evidence="4" id="KW-1003">Cell membrane</keyword>
<organism evidence="21 22">
    <name type="scientific">Albimonas donghaensis</name>
    <dbReference type="NCBI Taxonomy" id="356660"/>
    <lineage>
        <taxon>Bacteria</taxon>
        <taxon>Pseudomonadati</taxon>
        <taxon>Pseudomonadota</taxon>
        <taxon>Alphaproteobacteria</taxon>
        <taxon>Rhodobacterales</taxon>
        <taxon>Paracoccaceae</taxon>
        <taxon>Albimonas</taxon>
    </lineage>
</organism>
<keyword evidence="22" id="KW-1185">Reference proteome</keyword>
<dbReference type="CDD" id="cd00130">
    <property type="entry name" value="PAS"/>
    <property type="match status" value="1"/>
</dbReference>
<protein>
    <recommendedName>
        <fullName evidence="15">Sensor protein FixL</fullName>
        <ecNumber evidence="3">2.7.13.3</ecNumber>
    </recommendedName>
</protein>
<dbReference type="FunFam" id="3.30.565.10:FF:000006">
    <property type="entry name" value="Sensor histidine kinase WalK"/>
    <property type="match status" value="1"/>
</dbReference>
<gene>
    <name evidence="21" type="ORF">SAMN05444336_101482</name>
</gene>
<dbReference type="Gene3D" id="3.30.450.20">
    <property type="entry name" value="PAS domain"/>
    <property type="match status" value="2"/>
</dbReference>
<proteinExistence type="predicted"/>
<dbReference type="SUPFAM" id="SSF47384">
    <property type="entry name" value="Homodimeric domain of signal transducing histidine kinase"/>
    <property type="match status" value="1"/>
</dbReference>
<dbReference type="PRINTS" id="PR00344">
    <property type="entry name" value="BCTRLSENSOR"/>
</dbReference>
<evidence type="ECO:0000256" key="5">
    <source>
        <dbReference type="ARBA" id="ARBA00022553"/>
    </source>
</evidence>
<evidence type="ECO:0000256" key="3">
    <source>
        <dbReference type="ARBA" id="ARBA00012438"/>
    </source>
</evidence>
<evidence type="ECO:0000256" key="2">
    <source>
        <dbReference type="ARBA" id="ARBA00004651"/>
    </source>
</evidence>
<dbReference type="PROSITE" id="PS50885">
    <property type="entry name" value="HAMP"/>
    <property type="match status" value="1"/>
</dbReference>
<evidence type="ECO:0000256" key="12">
    <source>
        <dbReference type="ARBA" id="ARBA00023012"/>
    </source>
</evidence>
<keyword evidence="11 17" id="KW-1133">Transmembrane helix</keyword>
<comment type="function">
    <text evidence="14">Putative oxygen sensor; modulates the activity of FixJ, a transcriptional activator of nitrogen fixation fixK gene. FixL probably acts as a kinase that phosphorylates FixJ.</text>
</comment>
<dbReference type="InterPro" id="IPR003661">
    <property type="entry name" value="HisK_dim/P_dom"/>
</dbReference>
<evidence type="ECO:0000256" key="6">
    <source>
        <dbReference type="ARBA" id="ARBA00022679"/>
    </source>
</evidence>
<dbReference type="SUPFAM" id="SSF55874">
    <property type="entry name" value="ATPase domain of HSP90 chaperone/DNA topoisomerase II/histidine kinase"/>
    <property type="match status" value="1"/>
</dbReference>
<dbReference type="GO" id="GO:0005524">
    <property type="term" value="F:ATP binding"/>
    <property type="evidence" value="ECO:0007669"/>
    <property type="project" value="UniProtKB-KW"/>
</dbReference>
<evidence type="ECO:0000256" key="17">
    <source>
        <dbReference type="SAM" id="Phobius"/>
    </source>
</evidence>
<dbReference type="RefSeq" id="WP_092679526.1">
    <property type="nucleotide sequence ID" value="NZ_FNMZ01000001.1"/>
</dbReference>
<evidence type="ECO:0000313" key="21">
    <source>
        <dbReference type="EMBL" id="SDW23852.1"/>
    </source>
</evidence>
<dbReference type="SMART" id="SM00387">
    <property type="entry name" value="HATPase_c"/>
    <property type="match status" value="1"/>
</dbReference>
<dbReference type="GO" id="GO:0006355">
    <property type="term" value="P:regulation of DNA-templated transcription"/>
    <property type="evidence" value="ECO:0007669"/>
    <property type="project" value="InterPro"/>
</dbReference>
<feature type="compositionally biased region" description="Low complexity" evidence="16">
    <location>
        <begin position="810"/>
        <end position="844"/>
    </location>
</feature>
<dbReference type="FunFam" id="1.10.287.130:FF:000001">
    <property type="entry name" value="Two-component sensor histidine kinase"/>
    <property type="match status" value="1"/>
</dbReference>
<dbReference type="PROSITE" id="PS50109">
    <property type="entry name" value="HIS_KIN"/>
    <property type="match status" value="1"/>
</dbReference>
<dbReference type="Pfam" id="PF00989">
    <property type="entry name" value="PAS"/>
    <property type="match status" value="1"/>
</dbReference>
<comment type="subcellular location">
    <subcellularLocation>
        <location evidence="2">Cell membrane</location>
        <topology evidence="2">Multi-pass membrane protein</topology>
    </subcellularLocation>
</comment>
<feature type="transmembrane region" description="Helical" evidence="17">
    <location>
        <begin position="6"/>
        <end position="32"/>
    </location>
</feature>
<feature type="domain" description="Histidine kinase" evidence="18">
    <location>
        <begin position="549"/>
        <end position="769"/>
    </location>
</feature>
<evidence type="ECO:0000256" key="16">
    <source>
        <dbReference type="SAM" id="MobiDB-lite"/>
    </source>
</evidence>
<evidence type="ECO:0000256" key="11">
    <source>
        <dbReference type="ARBA" id="ARBA00022989"/>
    </source>
</evidence>
<dbReference type="Gene3D" id="6.10.340.10">
    <property type="match status" value="1"/>
</dbReference>
<evidence type="ECO:0000259" key="19">
    <source>
        <dbReference type="PROSITE" id="PS50112"/>
    </source>
</evidence>
<dbReference type="SUPFAM" id="SSF103190">
    <property type="entry name" value="Sensory domain-like"/>
    <property type="match status" value="1"/>
</dbReference>
<dbReference type="GO" id="GO:0005886">
    <property type="term" value="C:plasma membrane"/>
    <property type="evidence" value="ECO:0007669"/>
    <property type="project" value="UniProtKB-SubCell"/>
</dbReference>
<feature type="domain" description="PAS" evidence="19">
    <location>
        <begin position="418"/>
        <end position="470"/>
    </location>
</feature>
<dbReference type="InterPro" id="IPR003594">
    <property type="entry name" value="HATPase_dom"/>
</dbReference>
<feature type="transmembrane region" description="Helical" evidence="17">
    <location>
        <begin position="337"/>
        <end position="357"/>
    </location>
</feature>
<evidence type="ECO:0000256" key="15">
    <source>
        <dbReference type="ARBA" id="ARBA00070616"/>
    </source>
</evidence>
<feature type="region of interest" description="Disordered" evidence="16">
    <location>
        <begin position="786"/>
        <end position="844"/>
    </location>
</feature>
<dbReference type="PROSITE" id="PS50112">
    <property type="entry name" value="PAS"/>
    <property type="match status" value="1"/>
</dbReference>
<dbReference type="Gene3D" id="3.30.565.10">
    <property type="entry name" value="Histidine kinase-like ATPase, C-terminal domain"/>
    <property type="match status" value="1"/>
</dbReference>
<dbReference type="InterPro" id="IPR029151">
    <property type="entry name" value="Sensor-like_sf"/>
</dbReference>
<dbReference type="PANTHER" id="PTHR43047">
    <property type="entry name" value="TWO-COMPONENT HISTIDINE PROTEIN KINASE"/>
    <property type="match status" value="1"/>
</dbReference>
<keyword evidence="8" id="KW-0547">Nucleotide-binding</keyword>
<evidence type="ECO:0000256" key="8">
    <source>
        <dbReference type="ARBA" id="ARBA00022741"/>
    </source>
</evidence>
<evidence type="ECO:0000256" key="7">
    <source>
        <dbReference type="ARBA" id="ARBA00022692"/>
    </source>
</evidence>
<evidence type="ECO:0000256" key="10">
    <source>
        <dbReference type="ARBA" id="ARBA00022840"/>
    </source>
</evidence>
<dbReference type="InterPro" id="IPR013767">
    <property type="entry name" value="PAS_fold"/>
</dbReference>
<evidence type="ECO:0000256" key="13">
    <source>
        <dbReference type="ARBA" id="ARBA00023136"/>
    </source>
</evidence>
<evidence type="ECO:0000256" key="9">
    <source>
        <dbReference type="ARBA" id="ARBA00022777"/>
    </source>
</evidence>
<dbReference type="GO" id="GO:0000155">
    <property type="term" value="F:phosphorelay sensor kinase activity"/>
    <property type="evidence" value="ECO:0007669"/>
    <property type="project" value="InterPro"/>
</dbReference>
<dbReference type="CDD" id="cd00082">
    <property type="entry name" value="HisKA"/>
    <property type="match status" value="1"/>
</dbReference>
<reference evidence="21 22" key="1">
    <citation type="submission" date="2016-10" db="EMBL/GenBank/DDBJ databases">
        <authorList>
            <person name="de Groot N.N."/>
        </authorList>
    </citation>
    <scope>NUCLEOTIDE SEQUENCE [LARGE SCALE GENOMIC DNA]</scope>
    <source>
        <strain evidence="21 22">DSM 17890</strain>
    </source>
</reference>
<dbReference type="SMART" id="SM00388">
    <property type="entry name" value="HisKA"/>
    <property type="match status" value="1"/>
</dbReference>
<dbReference type="GO" id="GO:0009927">
    <property type="term" value="F:histidine phosphotransfer kinase activity"/>
    <property type="evidence" value="ECO:0007669"/>
    <property type="project" value="TreeGrafter"/>
</dbReference>
<dbReference type="AlphaFoldDB" id="A0A1H2RWI4"/>
<dbReference type="STRING" id="356660.SAMN05444336_101482"/>
<evidence type="ECO:0000256" key="4">
    <source>
        <dbReference type="ARBA" id="ARBA00022475"/>
    </source>
</evidence>
<keyword evidence="6" id="KW-0808">Transferase</keyword>
<dbReference type="InterPro" id="IPR035965">
    <property type="entry name" value="PAS-like_dom_sf"/>
</dbReference>
<dbReference type="NCBIfam" id="TIGR00229">
    <property type="entry name" value="sensory_box"/>
    <property type="match status" value="1"/>
</dbReference>
<comment type="catalytic activity">
    <reaction evidence="1">
        <text>ATP + protein L-histidine = ADP + protein N-phospho-L-histidine.</text>
        <dbReference type="EC" id="2.7.13.3"/>
    </reaction>
</comment>
<dbReference type="EMBL" id="FNMZ01000001">
    <property type="protein sequence ID" value="SDW23852.1"/>
    <property type="molecule type" value="Genomic_DNA"/>
</dbReference>
<keyword evidence="13 17" id="KW-0472">Membrane</keyword>
<dbReference type="InterPro" id="IPR004358">
    <property type="entry name" value="Sig_transdc_His_kin-like_C"/>
</dbReference>
<sequence>MNRSDISRLAALSTLLVIFTSAVVGVLLFIGMSSALREGQMRSAQVELSSALSSFAGRLEGLRRQALALGRTPPVLGLPAAIAGAGGKGSDGSTPEQWRRRLAAIFESYMVTNRDVTQIRYIAVNGDELVRVERRGGKDGQAPRRVAVDALQNKADRYYFTQGMRRSEGDVYMSDIDLNVENGKVQVPFQLTLRAATPVDDRYGRRIGLLVINVDAELLMSRITRVAPKGARLHLTNEKGLYLLRPDEGHALDLLRAAERDARKDFPQLEPLFEASGTQAGTPAETGEVLTFEKGDSMVHAASVALNPSNPGRRLVAVMLTPRAELFHGIWRYRPQVLAMAGGFVLILLGAGAAFMLSRTLSRTMGQLAVAADRLAEGAPAESIDWPDPRIEEVARLNRALRHLADAVRDRETRLTEREAKLRAIMDSAINGIISMDAEGRIESANTAALEMFGYEEGELIGRNINILMPTPDREAHAGYLARYFRTGERRMICIPREETALRRNGEVFPIELAVSEQVRDGQHAFTGIIVDLSDKKRVERMQRDFVSTVSHELRTPLTAIKGSLDLVGSGALGKGPPAWEDMLALARKNSDRLVRLVNDILDLDRISSGRMQYAFSLEPLSDLVESAVAENRPMAEARGVSVTLETRPDPGALVRADRDRILQVLANLLSNAVKVTPEGAAIRVSARRIGGGWRISVTDAGEGVPEGFRDRIFGKFSQSDNADSARRGGSGLGLHISKAIVEAHQGRIGFDSPPGESATFWFELAESGRFQPELGDDLAERAALTAAAPSEPSPPEPSPPDPPQRAPEDAPAASGSAAPGLGRSTPAEPAADAAEPPRAAIGR</sequence>
<evidence type="ECO:0000259" key="20">
    <source>
        <dbReference type="PROSITE" id="PS50885"/>
    </source>
</evidence>
<accession>A0A1H2RWI4</accession>
<dbReference type="InterPro" id="IPR003660">
    <property type="entry name" value="HAMP_dom"/>
</dbReference>
<keyword evidence="10" id="KW-0067">ATP-binding</keyword>
<dbReference type="InterPro" id="IPR036097">
    <property type="entry name" value="HisK_dim/P_sf"/>
</dbReference>
<evidence type="ECO:0000259" key="18">
    <source>
        <dbReference type="PROSITE" id="PS50109"/>
    </source>
</evidence>
<evidence type="ECO:0000313" key="22">
    <source>
        <dbReference type="Proteomes" id="UP000199118"/>
    </source>
</evidence>
<name>A0A1H2RWI4_9RHOB</name>
<feature type="compositionally biased region" description="Pro residues" evidence="16">
    <location>
        <begin position="792"/>
        <end position="806"/>
    </location>
</feature>
<dbReference type="Pfam" id="PF02518">
    <property type="entry name" value="HATPase_c"/>
    <property type="match status" value="1"/>
</dbReference>
<feature type="domain" description="HAMP" evidence="20">
    <location>
        <begin position="359"/>
        <end position="413"/>
    </location>
</feature>
<keyword evidence="7 17" id="KW-0812">Transmembrane</keyword>